<organism evidence="1 2">
    <name type="scientific">Merluccius polli</name>
    <name type="common">Benguela hake</name>
    <name type="synonym">Merluccius cadenati</name>
    <dbReference type="NCBI Taxonomy" id="89951"/>
    <lineage>
        <taxon>Eukaryota</taxon>
        <taxon>Metazoa</taxon>
        <taxon>Chordata</taxon>
        <taxon>Craniata</taxon>
        <taxon>Vertebrata</taxon>
        <taxon>Euteleostomi</taxon>
        <taxon>Actinopterygii</taxon>
        <taxon>Neopterygii</taxon>
        <taxon>Teleostei</taxon>
        <taxon>Neoteleostei</taxon>
        <taxon>Acanthomorphata</taxon>
        <taxon>Zeiogadaria</taxon>
        <taxon>Gadariae</taxon>
        <taxon>Gadiformes</taxon>
        <taxon>Gadoidei</taxon>
        <taxon>Merlucciidae</taxon>
        <taxon>Merluccius</taxon>
    </lineage>
</organism>
<protein>
    <submittedName>
        <fullName evidence="1">Uncharacterized protein</fullName>
    </submittedName>
</protein>
<dbReference type="EMBL" id="JAOPHQ010006813">
    <property type="protein sequence ID" value="KAK0130515.1"/>
    <property type="molecule type" value="Genomic_DNA"/>
</dbReference>
<dbReference type="AlphaFoldDB" id="A0AA47LYX0"/>
<reference evidence="1" key="1">
    <citation type="journal article" date="2023" name="Front. Mar. Sci.">
        <title>A new Merluccius polli reference genome to investigate the effects of global change in West African waters.</title>
        <authorList>
            <person name="Mateo J.L."/>
            <person name="Blanco-Fernandez C."/>
            <person name="Garcia-Vazquez E."/>
            <person name="Machado-Schiaffino G."/>
        </authorList>
    </citation>
    <scope>NUCLEOTIDE SEQUENCE</scope>
    <source>
        <strain evidence="1">C29</strain>
        <tissue evidence="1">Fin</tissue>
    </source>
</reference>
<name>A0AA47LYX0_MERPO</name>
<dbReference type="PANTHER" id="PTHR47331">
    <property type="entry name" value="PHD-TYPE DOMAIN-CONTAINING PROTEIN"/>
    <property type="match status" value="1"/>
</dbReference>
<dbReference type="Proteomes" id="UP001174136">
    <property type="component" value="Unassembled WGS sequence"/>
</dbReference>
<accession>A0AA47LYX0</accession>
<gene>
    <name evidence="1" type="ORF">N1851_035257</name>
</gene>
<evidence type="ECO:0000313" key="1">
    <source>
        <dbReference type="EMBL" id="KAK0130515.1"/>
    </source>
</evidence>
<proteinExistence type="predicted"/>
<sequence length="131" mass="15184">MGTWRCHCPLRHAPQLPANKRLALVRLKHLKRKLDKNSKFKEDYIRFMEGLFNDGDAERAEDELVPGNVWYVPHHGVYHPRKPNKIRVVFDCSAKYESTALNDHLLTGPDLANERRVSLQDSANIQLPVLF</sequence>
<dbReference type="PANTHER" id="PTHR47331:SF5">
    <property type="entry name" value="RIBONUCLEASE H"/>
    <property type="match status" value="1"/>
</dbReference>
<comment type="caution">
    <text evidence="1">The sequence shown here is derived from an EMBL/GenBank/DDBJ whole genome shotgun (WGS) entry which is preliminary data.</text>
</comment>
<keyword evidence="2" id="KW-1185">Reference proteome</keyword>
<evidence type="ECO:0000313" key="2">
    <source>
        <dbReference type="Proteomes" id="UP001174136"/>
    </source>
</evidence>